<reference evidence="3 4" key="1">
    <citation type="submission" date="2018-03" db="EMBL/GenBank/DDBJ databases">
        <title>Lachnoclostridium SNUG30386 gen.nov., sp.nov., isolated from human faeces.</title>
        <authorList>
            <person name="Seo B."/>
            <person name="Jeon K."/>
            <person name="Ko G."/>
        </authorList>
    </citation>
    <scope>NUCLEOTIDE SEQUENCE [LARGE SCALE GENOMIC DNA]</scope>
    <source>
        <strain evidence="3 4">SNUG30386</strain>
    </source>
</reference>
<dbReference type="Gene3D" id="3.20.20.140">
    <property type="entry name" value="Metal-dependent hydrolases"/>
    <property type="match status" value="1"/>
</dbReference>
<feature type="domain" description="Amidohydrolase-related" evidence="2">
    <location>
        <begin position="3"/>
        <end position="280"/>
    </location>
</feature>
<dbReference type="EMBL" id="PYLO01000001">
    <property type="protein sequence ID" value="PST38675.1"/>
    <property type="molecule type" value="Genomic_DNA"/>
</dbReference>
<dbReference type="Pfam" id="PF04909">
    <property type="entry name" value="Amidohydro_2"/>
    <property type="match status" value="1"/>
</dbReference>
<sequence>MIIDVHVHPVLFGPICTDSDRVNFRKKAFGLYKSSPVPMEQVMAVMDHAGVDRAVILAEDYSASMGQPIVSNEEVKRIVELFPERFIGFASVDPREECAAEKLKDAFEKLNLMGLKLNLSHLNMYPDDRRLKPLLDLCTKYDKSVLFHSGFSWEPDSPSKYTRPILFEDIAVEYPTLRFCLSHLGWPWVDELCMLLLKYPNVYTDTATVFMDSPKNYYEQIFLKNMAPGWLQNNLMDKVMYGSNLPRFRQVRTKDGLEKLNLRPDVLKKILGENAEVFLGMKGRGYDY</sequence>
<evidence type="ECO:0000313" key="4">
    <source>
        <dbReference type="Proteomes" id="UP000241048"/>
    </source>
</evidence>
<dbReference type="RefSeq" id="WP_106999877.1">
    <property type="nucleotide sequence ID" value="NZ_DBFBUD010000144.1"/>
</dbReference>
<dbReference type="GeneID" id="79839609"/>
<dbReference type="InterPro" id="IPR032466">
    <property type="entry name" value="Metal_Hydrolase"/>
</dbReference>
<keyword evidence="1" id="KW-0456">Lyase</keyword>
<protein>
    <submittedName>
        <fullName evidence="3">Amidohydrolase</fullName>
    </submittedName>
</protein>
<evidence type="ECO:0000259" key="2">
    <source>
        <dbReference type="Pfam" id="PF04909"/>
    </source>
</evidence>
<gene>
    <name evidence="3" type="ORF">C7U56_01590</name>
</gene>
<comment type="caution">
    <text evidence="3">The sequence shown here is derived from an EMBL/GenBank/DDBJ whole genome shotgun (WGS) entry which is preliminary data.</text>
</comment>
<organism evidence="3 4">
    <name type="scientific">Clostridium fessum</name>
    <dbReference type="NCBI Taxonomy" id="2126740"/>
    <lineage>
        <taxon>Bacteria</taxon>
        <taxon>Bacillati</taxon>
        <taxon>Bacillota</taxon>
        <taxon>Clostridia</taxon>
        <taxon>Eubacteriales</taxon>
        <taxon>Clostridiaceae</taxon>
        <taxon>Clostridium</taxon>
    </lineage>
</organism>
<dbReference type="GO" id="GO:0016787">
    <property type="term" value="F:hydrolase activity"/>
    <property type="evidence" value="ECO:0007669"/>
    <property type="project" value="UniProtKB-KW"/>
</dbReference>
<proteinExistence type="predicted"/>
<keyword evidence="4" id="KW-1185">Reference proteome</keyword>
<dbReference type="Proteomes" id="UP000241048">
    <property type="component" value="Unassembled WGS sequence"/>
</dbReference>
<accession>A0A2T3FTR9</accession>
<keyword evidence="3" id="KW-0378">Hydrolase</keyword>
<evidence type="ECO:0000313" key="3">
    <source>
        <dbReference type="EMBL" id="PST38675.1"/>
    </source>
</evidence>
<dbReference type="InterPro" id="IPR006680">
    <property type="entry name" value="Amidohydro-rel"/>
</dbReference>
<dbReference type="SUPFAM" id="SSF51556">
    <property type="entry name" value="Metallo-dependent hydrolases"/>
    <property type="match status" value="1"/>
</dbReference>
<evidence type="ECO:0000256" key="1">
    <source>
        <dbReference type="ARBA" id="ARBA00023239"/>
    </source>
</evidence>
<dbReference type="AlphaFoldDB" id="A0A2T3FTR9"/>
<dbReference type="GO" id="GO:0016831">
    <property type="term" value="F:carboxy-lyase activity"/>
    <property type="evidence" value="ECO:0007669"/>
    <property type="project" value="InterPro"/>
</dbReference>
<dbReference type="PANTHER" id="PTHR21240">
    <property type="entry name" value="2-AMINO-3-CARBOXYLMUCONATE-6-SEMIALDEHYDE DECARBOXYLASE"/>
    <property type="match status" value="1"/>
</dbReference>
<dbReference type="InterPro" id="IPR032465">
    <property type="entry name" value="ACMSD"/>
</dbReference>
<name>A0A2T3FTR9_9CLOT</name>